<name>A0A4S8KTS8_DENBC</name>
<evidence type="ECO:0000313" key="3">
    <source>
        <dbReference type="EMBL" id="THU79153.1"/>
    </source>
</evidence>
<dbReference type="Gene3D" id="3.40.50.1460">
    <property type="match status" value="1"/>
</dbReference>
<proteinExistence type="predicted"/>
<feature type="region of interest" description="Disordered" evidence="1">
    <location>
        <begin position="161"/>
        <end position="180"/>
    </location>
</feature>
<dbReference type="EMBL" id="ML180071">
    <property type="protein sequence ID" value="THU79153.1"/>
    <property type="molecule type" value="Genomic_DNA"/>
</dbReference>
<evidence type="ECO:0000256" key="1">
    <source>
        <dbReference type="SAM" id="MobiDB-lite"/>
    </source>
</evidence>
<dbReference type="OrthoDB" id="3223806at2759"/>
<reference evidence="3 4" key="1">
    <citation type="journal article" date="2019" name="Nat. Ecol. Evol.">
        <title>Megaphylogeny resolves global patterns of mushroom evolution.</title>
        <authorList>
            <person name="Varga T."/>
            <person name="Krizsan K."/>
            <person name="Foldi C."/>
            <person name="Dima B."/>
            <person name="Sanchez-Garcia M."/>
            <person name="Sanchez-Ramirez S."/>
            <person name="Szollosi G.J."/>
            <person name="Szarkandi J.G."/>
            <person name="Papp V."/>
            <person name="Albert L."/>
            <person name="Andreopoulos W."/>
            <person name="Angelini C."/>
            <person name="Antonin V."/>
            <person name="Barry K.W."/>
            <person name="Bougher N.L."/>
            <person name="Buchanan P."/>
            <person name="Buyck B."/>
            <person name="Bense V."/>
            <person name="Catcheside P."/>
            <person name="Chovatia M."/>
            <person name="Cooper J."/>
            <person name="Damon W."/>
            <person name="Desjardin D."/>
            <person name="Finy P."/>
            <person name="Geml J."/>
            <person name="Haridas S."/>
            <person name="Hughes K."/>
            <person name="Justo A."/>
            <person name="Karasinski D."/>
            <person name="Kautmanova I."/>
            <person name="Kiss B."/>
            <person name="Kocsube S."/>
            <person name="Kotiranta H."/>
            <person name="LaButti K.M."/>
            <person name="Lechner B.E."/>
            <person name="Liimatainen K."/>
            <person name="Lipzen A."/>
            <person name="Lukacs Z."/>
            <person name="Mihaltcheva S."/>
            <person name="Morgado L.N."/>
            <person name="Niskanen T."/>
            <person name="Noordeloos M.E."/>
            <person name="Ohm R.A."/>
            <person name="Ortiz-Santana B."/>
            <person name="Ovrebo C."/>
            <person name="Racz N."/>
            <person name="Riley R."/>
            <person name="Savchenko A."/>
            <person name="Shiryaev A."/>
            <person name="Soop K."/>
            <person name="Spirin V."/>
            <person name="Szebenyi C."/>
            <person name="Tomsovsky M."/>
            <person name="Tulloss R.E."/>
            <person name="Uehling J."/>
            <person name="Grigoriev I.V."/>
            <person name="Vagvolgyi C."/>
            <person name="Papp T."/>
            <person name="Martin F.M."/>
            <person name="Miettinen O."/>
            <person name="Hibbett D.S."/>
            <person name="Nagy L.G."/>
        </authorList>
    </citation>
    <scope>NUCLEOTIDE SEQUENCE [LARGE SCALE GENOMIC DNA]</scope>
    <source>
        <strain evidence="3 4">CBS 962.96</strain>
    </source>
</reference>
<evidence type="ECO:0000313" key="4">
    <source>
        <dbReference type="Proteomes" id="UP000297245"/>
    </source>
</evidence>
<dbReference type="Proteomes" id="UP000297245">
    <property type="component" value="Unassembled WGS sequence"/>
</dbReference>
<feature type="signal peptide" evidence="2">
    <location>
        <begin position="1"/>
        <end position="23"/>
    </location>
</feature>
<keyword evidence="4" id="KW-1185">Reference proteome</keyword>
<sequence length="346" mass="38794">MKSQSRNLIHLILILILSKFSLSILTPEYSKTARLAIPTKRLRIRTSSTHNPQHSNLPKSKNSDLYALTQRYHQLSFADVEERVTGIVKRKSNTCSKQGPVKAWNTEDIIRNSDSHGRRPEDDEQQQLPGGELYLVDSPVQEYCGGDCREKLDEMFEKLTHDNRRGGGEGGGGGENHAMEDSFEGSGQVVSLSSCRDNQLAWESTDGKSMTKFLVKQLRKQSHPFFTQLMTTLSHDLYKAAVGMHQEKEYKRGMKLWRKEKNKAKSRSTSDTNGLEMTNFQNPIPKLSSTGRNHQGSCSATAINAVGRAPVPAPEIFGLMSDLMVTWHMTRPLHAPSVTMCDICDS</sequence>
<feature type="chain" id="PRO_5020366027" evidence="2">
    <location>
        <begin position="24"/>
        <end position="346"/>
    </location>
</feature>
<feature type="compositionally biased region" description="Polar residues" evidence="1">
    <location>
        <begin position="267"/>
        <end position="279"/>
    </location>
</feature>
<protein>
    <submittedName>
        <fullName evidence="3">Uncharacterized protein</fullName>
    </submittedName>
</protein>
<dbReference type="AlphaFoldDB" id="A0A4S8KTS8"/>
<gene>
    <name evidence="3" type="ORF">K435DRAFT_875835</name>
</gene>
<keyword evidence="2" id="KW-0732">Signal</keyword>
<accession>A0A4S8KTS8</accession>
<evidence type="ECO:0000256" key="2">
    <source>
        <dbReference type="SAM" id="SignalP"/>
    </source>
</evidence>
<organism evidence="3 4">
    <name type="scientific">Dendrothele bispora (strain CBS 962.96)</name>
    <dbReference type="NCBI Taxonomy" id="1314807"/>
    <lineage>
        <taxon>Eukaryota</taxon>
        <taxon>Fungi</taxon>
        <taxon>Dikarya</taxon>
        <taxon>Basidiomycota</taxon>
        <taxon>Agaricomycotina</taxon>
        <taxon>Agaricomycetes</taxon>
        <taxon>Agaricomycetidae</taxon>
        <taxon>Agaricales</taxon>
        <taxon>Agaricales incertae sedis</taxon>
        <taxon>Dendrothele</taxon>
    </lineage>
</organism>
<feature type="region of interest" description="Disordered" evidence="1">
    <location>
        <begin position="259"/>
        <end position="279"/>
    </location>
</feature>
<feature type="region of interest" description="Disordered" evidence="1">
    <location>
        <begin position="104"/>
        <end position="131"/>
    </location>
</feature>
<feature type="compositionally biased region" description="Basic and acidic residues" evidence="1">
    <location>
        <begin position="108"/>
        <end position="121"/>
    </location>
</feature>